<sequence length="85" mass="9536">MQVLALICFAGSLMLARAQHSLPELARLTGCWREAAQQALAELQQRLEARGQPTDMAQLLRHLGIDPHLVRYDTEEQEFLPPNGT</sequence>
<comment type="caution">
    <text evidence="2">The sequence shown here is derived from an EMBL/GenBank/DDBJ whole genome shotgun (WGS) entry which is preliminary data.</text>
</comment>
<dbReference type="InterPro" id="IPR042429">
    <property type="entry name" value="SFR1"/>
</dbReference>
<dbReference type="GO" id="GO:0003713">
    <property type="term" value="F:transcription coactivator activity"/>
    <property type="evidence" value="ECO:0007669"/>
    <property type="project" value="InterPro"/>
</dbReference>
<dbReference type="OrthoDB" id="10051617at2759"/>
<reference evidence="2 3" key="1">
    <citation type="submission" date="2019-07" db="EMBL/GenBank/DDBJ databases">
        <title>Draft genome assembly of a fouling barnacle, Amphibalanus amphitrite (Darwin, 1854): The first reference genome for Thecostraca.</title>
        <authorList>
            <person name="Kim W."/>
        </authorList>
    </citation>
    <scope>NUCLEOTIDE SEQUENCE [LARGE SCALE GENOMIC DNA]</scope>
    <source>
        <strain evidence="2">SNU_AA5</strain>
        <tissue evidence="2">Soma without cirri and trophi</tissue>
    </source>
</reference>
<dbReference type="PANTHER" id="PTHR28643:SF1">
    <property type="entry name" value="SWI5-DEPENDENT RECOMBINATION DNA REPAIR PROTEIN 1 HOMOLOG"/>
    <property type="match status" value="1"/>
</dbReference>
<dbReference type="GO" id="GO:0000724">
    <property type="term" value="P:double-strand break repair via homologous recombination"/>
    <property type="evidence" value="ECO:0007669"/>
    <property type="project" value="InterPro"/>
</dbReference>
<evidence type="ECO:0000313" key="3">
    <source>
        <dbReference type="Proteomes" id="UP000440578"/>
    </source>
</evidence>
<evidence type="ECO:0000256" key="1">
    <source>
        <dbReference type="SAM" id="SignalP"/>
    </source>
</evidence>
<proteinExistence type="predicted"/>
<feature type="signal peptide" evidence="1">
    <location>
        <begin position="1"/>
        <end position="18"/>
    </location>
</feature>
<evidence type="ECO:0000313" key="2">
    <source>
        <dbReference type="EMBL" id="KAF0289920.1"/>
    </source>
</evidence>
<dbReference type="Gene3D" id="6.10.140.1020">
    <property type="match status" value="1"/>
</dbReference>
<name>A0A6A4VF76_AMPAM</name>
<dbReference type="EMBL" id="VIIS01001993">
    <property type="protein sequence ID" value="KAF0289920.1"/>
    <property type="molecule type" value="Genomic_DNA"/>
</dbReference>
<dbReference type="GO" id="GO:0032798">
    <property type="term" value="C:Swi5-Sfr1 complex"/>
    <property type="evidence" value="ECO:0007669"/>
    <property type="project" value="InterPro"/>
</dbReference>
<keyword evidence="1" id="KW-0732">Signal</keyword>
<organism evidence="2 3">
    <name type="scientific">Amphibalanus amphitrite</name>
    <name type="common">Striped barnacle</name>
    <name type="synonym">Balanus amphitrite</name>
    <dbReference type="NCBI Taxonomy" id="1232801"/>
    <lineage>
        <taxon>Eukaryota</taxon>
        <taxon>Metazoa</taxon>
        <taxon>Ecdysozoa</taxon>
        <taxon>Arthropoda</taxon>
        <taxon>Crustacea</taxon>
        <taxon>Multicrustacea</taxon>
        <taxon>Cirripedia</taxon>
        <taxon>Thoracica</taxon>
        <taxon>Thoracicalcarea</taxon>
        <taxon>Balanomorpha</taxon>
        <taxon>Balanoidea</taxon>
        <taxon>Balanidae</taxon>
        <taxon>Amphibalaninae</taxon>
        <taxon>Amphibalanus</taxon>
    </lineage>
</organism>
<dbReference type="AlphaFoldDB" id="A0A6A4VF76"/>
<accession>A0A6A4VF76</accession>
<dbReference type="Proteomes" id="UP000440578">
    <property type="component" value="Unassembled WGS sequence"/>
</dbReference>
<keyword evidence="3" id="KW-1185">Reference proteome</keyword>
<feature type="chain" id="PRO_5025679376" evidence="1">
    <location>
        <begin position="19"/>
        <end position="85"/>
    </location>
</feature>
<gene>
    <name evidence="2" type="primary">sfr1</name>
    <name evidence="2" type="ORF">FJT64_011871</name>
</gene>
<protein>
    <submittedName>
        <fullName evidence="2">Swi5-dependent recombination DNA repair protein 1</fullName>
    </submittedName>
</protein>
<dbReference type="PANTHER" id="PTHR28643">
    <property type="entry name" value="SWI5-DEPENDENT RECOMBINATION DNA REPAIR PROTEIN 1 HOMOLOG"/>
    <property type="match status" value="1"/>
</dbReference>